<feature type="domain" description="RecC C-terminal" evidence="11">
    <location>
        <begin position="814"/>
        <end position="1034"/>
    </location>
</feature>
<evidence type="ECO:0000256" key="5">
    <source>
        <dbReference type="ARBA" id="ARBA00022806"/>
    </source>
</evidence>
<dbReference type="EMBL" id="JH600070">
    <property type="protein sequence ID" value="EIJ43052.1"/>
    <property type="molecule type" value="Genomic_DNA"/>
</dbReference>
<dbReference type="AlphaFoldDB" id="I3CHF9"/>
<dbReference type="InterPro" id="IPR027417">
    <property type="entry name" value="P-loop_NTPase"/>
</dbReference>
<dbReference type="SUPFAM" id="SSF52980">
    <property type="entry name" value="Restriction endonuclease-like"/>
    <property type="match status" value="1"/>
</dbReference>
<keyword evidence="4 10" id="KW-0378">Hydrolase</keyword>
<dbReference type="PANTHER" id="PTHR30591">
    <property type="entry name" value="RECBCD ENZYME SUBUNIT RECC"/>
    <property type="match status" value="1"/>
</dbReference>
<keyword evidence="8 10" id="KW-0238">DNA-binding</keyword>
<keyword evidence="7 10" id="KW-0067">ATP-binding</keyword>
<comment type="similarity">
    <text evidence="10">Belongs to the RecC family.</text>
</comment>
<evidence type="ECO:0000256" key="3">
    <source>
        <dbReference type="ARBA" id="ARBA00022763"/>
    </source>
</evidence>
<evidence type="ECO:0000313" key="13">
    <source>
        <dbReference type="Proteomes" id="UP000005744"/>
    </source>
</evidence>
<keyword evidence="9 10" id="KW-0234">DNA repair</keyword>
<dbReference type="InterPro" id="IPR013986">
    <property type="entry name" value="DExx_box_DNA_helicase_dom_sf"/>
</dbReference>
<keyword evidence="13" id="KW-1185">Reference proteome</keyword>
<keyword evidence="6 10" id="KW-0269">Exonuclease</keyword>
<evidence type="ECO:0000259" key="11">
    <source>
        <dbReference type="Pfam" id="PF17946"/>
    </source>
</evidence>
<comment type="miscellaneous">
    <text evidence="10">In the RecBCD complex, RecB has a slow 3'-5' helicase, an exonuclease activity and loads RecA onto ssDNA, RecD has a fast 5'-3' helicase activity, while RecC stimulates the ATPase and processivity of the RecB helicase and contributes to recognition of the Chi site.</text>
</comment>
<dbReference type="Gene3D" id="3.40.50.10930">
    <property type="match status" value="1"/>
</dbReference>
<gene>
    <name evidence="10" type="primary">recC</name>
    <name evidence="12" type="ORF">BegalDRAFT_2192</name>
</gene>
<dbReference type="STRING" id="395493.BegalDRAFT_2192"/>
<evidence type="ECO:0000256" key="7">
    <source>
        <dbReference type="ARBA" id="ARBA00022840"/>
    </source>
</evidence>
<dbReference type="GO" id="GO:0000724">
    <property type="term" value="P:double-strand break repair via homologous recombination"/>
    <property type="evidence" value="ECO:0007669"/>
    <property type="project" value="UniProtKB-UniRule"/>
</dbReference>
<organism evidence="12 13">
    <name type="scientific">Beggiatoa alba B18LD</name>
    <dbReference type="NCBI Taxonomy" id="395493"/>
    <lineage>
        <taxon>Bacteria</taxon>
        <taxon>Pseudomonadati</taxon>
        <taxon>Pseudomonadota</taxon>
        <taxon>Gammaproteobacteria</taxon>
        <taxon>Thiotrichales</taxon>
        <taxon>Thiotrichaceae</taxon>
        <taxon>Beggiatoa</taxon>
    </lineage>
</organism>
<dbReference type="InterPro" id="IPR041500">
    <property type="entry name" value="RecC_C"/>
</dbReference>
<dbReference type="eggNOG" id="COG1330">
    <property type="taxonomic scope" value="Bacteria"/>
</dbReference>
<dbReference type="RefSeq" id="WP_002689927.1">
    <property type="nucleotide sequence ID" value="NZ_JH600070.1"/>
</dbReference>
<keyword evidence="2 10" id="KW-0547">Nucleotide-binding</keyword>
<dbReference type="PIRSF" id="PIRSF000980">
    <property type="entry name" value="RecC"/>
    <property type="match status" value="1"/>
</dbReference>
<comment type="subunit">
    <text evidence="10">Heterotrimer of RecB, RecC and RecD. All subunits contribute to DNA-binding.</text>
</comment>
<dbReference type="SUPFAM" id="SSF52540">
    <property type="entry name" value="P-loop containing nucleoside triphosphate hydrolases"/>
    <property type="match status" value="2"/>
</dbReference>
<sequence>MLHIYTSNQLECLRDELVQVLQNPLENPLEKETIVVQSKGMERWLSLQLAEQLGVWTNAEFPFPDKILWRIFRRTIRELPDVSLFEREVMTWTLFELLPQYLDKPEFQDLKHYLHGESHRLKTYQLANRIANLFDQYVVFRPLMIADWENGKLSLDWAKEDPSEKWQSILWRALIAKHGKQHRAAVRAAFFQSLTPQLSNRLPKRLSIFGVAALPPFFLDVLIQLGAYLDVHIFLLNPCQEYWGHIASDSEIARKTIKLRGQIVAPESLYLEKGNSLLASWGRLGREFIDSLNDYYYENHDIFIDPLTETSQPTLLAHVQSDILNLIDRGENTPTAPPALSLPALDKSLQIHACHSLMREVEILHDQLLALFTSDPDLKARDILVMMPDIELYTPYIQAVFATTPENRRIPYSLADRQLRGESALVDSFLAIIELQHSRFTSSDVLRLLETPAIQRRFQLTEEDIDRIRDWIEKTGIRWGIDGQNRANLELPDFIENTWRAGLDRLLLGYALPKHPLSIPNAPETLFAGILPYDEVEGSDTIALGKLLDFSEKLFATIGELQHARTAEGWGIFLNALLDEFLDINDENEAEAQAIRNSFEKLRASTQLANFEQILPFEIVLTFLNNLLGVEPQTTNFLTGQVTFCAMLPMRSIPFKVVCLLGMNDNAFPRVDKALGFDLLVKVPERGDRSRRGNDRYLFLESLLSARNCFYISYQGRNIRDNTEMPPSVLVAELLDYLDKAFVLPENDRPISQQLVIHHPLQGFSPRYFSGENPTLFSYAEEYCHASRILQQTPQTLPPFIRHSLPEPPSELLNITLNDFIQFFINPTRFLLRKRLGIYFETGIGHLPEVEPFQLSNLESYQFNQNLVERALAGQTPDTYFEIAKASGQLPHGEIGHCVYQQLTEEINDFVIKVKKNTDNNQRLAPAFIDLKIGRLHIIGSIDHLWTKHLIRYRYANLKAKDYLGLWIEHLCLNTLKSTHYPKTSHLIGKDNIHQFNAVDNALELLEDLSTLYYQGLQKPLPFFAETAWKYMEKGLKIGQEFDEVGAFKEANKEWQGSKSANYESKGEQENEYYQLCFREEQGNPLNQEFKDLAKRIYQPLIQAKNELK</sequence>
<dbReference type="Proteomes" id="UP000005744">
    <property type="component" value="Unassembled WGS sequence"/>
</dbReference>
<comment type="function">
    <text evidence="10">A helicase/nuclease that prepares dsDNA breaks (DSB) for recombinational DNA repair. Binds to DSBs and unwinds DNA via a highly rapid and processive ATP-dependent bidirectional helicase activity. Unwinds dsDNA until it encounters a Chi (crossover hotspot instigator) sequence from the 3' direction. Cuts ssDNA a few nucleotides 3' to the Chi site. The properties and activities of the enzyme are changed at Chi. The Chi-altered holoenzyme produces a long 3'-ssDNA overhang and facilitates RecA-binding to the ssDNA for homologous DNA recombination and repair. Holoenzyme degrades any linearized DNA that is unable to undergo homologous recombination. In the holoenzyme this subunit recognizes the wild-type Chi sequence, and when added to isolated RecB increases its ATP-dependent helicase processivity.</text>
</comment>
<dbReference type="GO" id="GO:0003677">
    <property type="term" value="F:DNA binding"/>
    <property type="evidence" value="ECO:0007669"/>
    <property type="project" value="UniProtKB-UniRule"/>
</dbReference>
<evidence type="ECO:0000256" key="4">
    <source>
        <dbReference type="ARBA" id="ARBA00022801"/>
    </source>
</evidence>
<evidence type="ECO:0000256" key="2">
    <source>
        <dbReference type="ARBA" id="ARBA00022741"/>
    </source>
</evidence>
<evidence type="ECO:0000256" key="10">
    <source>
        <dbReference type="HAMAP-Rule" id="MF_01486"/>
    </source>
</evidence>
<evidence type="ECO:0000313" key="12">
    <source>
        <dbReference type="EMBL" id="EIJ43052.1"/>
    </source>
</evidence>
<dbReference type="GO" id="GO:0008854">
    <property type="term" value="F:exodeoxyribonuclease V activity"/>
    <property type="evidence" value="ECO:0007669"/>
    <property type="project" value="InterPro"/>
</dbReference>
<protein>
    <recommendedName>
        <fullName evidence="10">RecBCD enzyme subunit RecC</fullName>
    </recommendedName>
    <alternativeName>
        <fullName evidence="10">Exonuclease V subunit RecC</fullName>
        <shortName evidence="10">ExoV subunit RecC</shortName>
    </alternativeName>
    <alternativeName>
        <fullName evidence="10">Helicase/nuclease RecBCD subunit RecC</fullName>
    </alternativeName>
</protein>
<keyword evidence="3 10" id="KW-0227">DNA damage</keyword>
<dbReference type="NCBIfam" id="TIGR01450">
    <property type="entry name" value="recC"/>
    <property type="match status" value="1"/>
</dbReference>
<dbReference type="Gene3D" id="1.10.10.990">
    <property type="match status" value="1"/>
</dbReference>
<dbReference type="HAMAP" id="MF_01486">
    <property type="entry name" value="RecC"/>
    <property type="match status" value="1"/>
</dbReference>
<reference evidence="12 13" key="1">
    <citation type="submission" date="2011-11" db="EMBL/GenBank/DDBJ databases">
        <title>Improved High-Quality Draft sequence of Beggiatoa alba B18lD.</title>
        <authorList>
            <consortium name="US DOE Joint Genome Institute"/>
            <person name="Lucas S."/>
            <person name="Han J."/>
            <person name="Lapidus A."/>
            <person name="Cheng J.-F."/>
            <person name="Goodwin L."/>
            <person name="Pitluck S."/>
            <person name="Peters L."/>
            <person name="Mikhailova N."/>
            <person name="Held B."/>
            <person name="Detter J.C."/>
            <person name="Han C."/>
            <person name="Tapia R."/>
            <person name="Land M."/>
            <person name="Hauser L."/>
            <person name="Kyrpides N."/>
            <person name="Ivanova N."/>
            <person name="Pagani I."/>
            <person name="Samuel K."/>
            <person name="Teske A."/>
            <person name="Mueller J."/>
            <person name="Woyke T."/>
        </authorList>
    </citation>
    <scope>NUCLEOTIDE SEQUENCE [LARGE SCALE GENOMIC DNA]</scope>
    <source>
        <strain evidence="12 13">B18LD</strain>
    </source>
</reference>
<dbReference type="Gene3D" id="3.40.50.300">
    <property type="entry name" value="P-loop containing nucleotide triphosphate hydrolases"/>
    <property type="match status" value="2"/>
</dbReference>
<dbReference type="Pfam" id="PF17946">
    <property type="entry name" value="RecC_C"/>
    <property type="match status" value="1"/>
</dbReference>
<dbReference type="GO" id="GO:0009338">
    <property type="term" value="C:exodeoxyribonuclease V complex"/>
    <property type="evidence" value="ECO:0007669"/>
    <property type="project" value="InterPro"/>
</dbReference>
<evidence type="ECO:0000256" key="6">
    <source>
        <dbReference type="ARBA" id="ARBA00022839"/>
    </source>
</evidence>
<evidence type="ECO:0000256" key="8">
    <source>
        <dbReference type="ARBA" id="ARBA00023125"/>
    </source>
</evidence>
<dbReference type="GO" id="GO:0003678">
    <property type="term" value="F:DNA helicase activity"/>
    <property type="evidence" value="ECO:0007669"/>
    <property type="project" value="UniProtKB-UniRule"/>
</dbReference>
<dbReference type="HOGENOM" id="CLU_007513_0_0_6"/>
<dbReference type="CDD" id="cd22353">
    <property type="entry name" value="RecC_C-like"/>
    <property type="match status" value="1"/>
</dbReference>
<dbReference type="InterPro" id="IPR006697">
    <property type="entry name" value="RecC"/>
</dbReference>
<dbReference type="Gene3D" id="1.10.10.160">
    <property type="match status" value="1"/>
</dbReference>
<accession>I3CHF9</accession>
<evidence type="ECO:0000256" key="1">
    <source>
        <dbReference type="ARBA" id="ARBA00022722"/>
    </source>
</evidence>
<dbReference type="GO" id="GO:0005524">
    <property type="term" value="F:ATP binding"/>
    <property type="evidence" value="ECO:0007669"/>
    <property type="project" value="UniProtKB-UniRule"/>
</dbReference>
<dbReference type="InterPro" id="IPR011335">
    <property type="entry name" value="Restrct_endonuc-II-like"/>
</dbReference>
<proteinExistence type="inferred from homology"/>
<name>I3CHF9_9GAMM</name>
<keyword evidence="5 10" id="KW-0347">Helicase</keyword>
<dbReference type="Pfam" id="PF04257">
    <property type="entry name" value="Exonuc_V_gamma"/>
    <property type="match status" value="1"/>
</dbReference>
<evidence type="ECO:0000256" key="9">
    <source>
        <dbReference type="ARBA" id="ARBA00023204"/>
    </source>
</evidence>
<keyword evidence="1 10" id="KW-0540">Nuclease</keyword>
<dbReference type="PANTHER" id="PTHR30591:SF1">
    <property type="entry name" value="RECBCD ENZYME SUBUNIT RECC"/>
    <property type="match status" value="1"/>
</dbReference>
<dbReference type="OrthoDB" id="9762834at2"/>